<dbReference type="EC" id="5.3.4.1" evidence="3"/>
<evidence type="ECO:0000256" key="2">
    <source>
        <dbReference type="ARBA" id="ARBA00004389"/>
    </source>
</evidence>
<reference evidence="10" key="2">
    <citation type="submission" date="2025-08" db="UniProtKB">
        <authorList>
            <consortium name="Ensembl"/>
        </authorList>
    </citation>
    <scope>IDENTIFICATION</scope>
</reference>
<dbReference type="PROSITE" id="PS51352">
    <property type="entry name" value="THIOREDOXIN_2"/>
    <property type="match status" value="1"/>
</dbReference>
<keyword evidence="6 8" id="KW-0472">Membrane</keyword>
<dbReference type="InterPro" id="IPR036249">
    <property type="entry name" value="Thioredoxin-like_sf"/>
</dbReference>
<dbReference type="GO" id="GO:0005789">
    <property type="term" value="C:endoplasmic reticulum membrane"/>
    <property type="evidence" value="ECO:0007669"/>
    <property type="project" value="UniProtKB-SubCell"/>
</dbReference>
<reference evidence="10 11" key="1">
    <citation type="submission" date="2020-05" db="EMBL/GenBank/DDBJ databases">
        <title>Electrophorus electricus (electric eel) genome, fEleEle1, primary haplotype.</title>
        <authorList>
            <person name="Myers G."/>
            <person name="Meyer A."/>
            <person name="Fedrigo O."/>
            <person name="Formenti G."/>
            <person name="Rhie A."/>
            <person name="Tracey A."/>
            <person name="Sims Y."/>
            <person name="Jarvis E.D."/>
        </authorList>
    </citation>
    <scope>NUCLEOTIDE SEQUENCE [LARGE SCALE GENOMIC DNA]</scope>
</reference>
<dbReference type="Proteomes" id="UP000314983">
    <property type="component" value="Chromosome 7"/>
</dbReference>
<dbReference type="InterPro" id="IPR052250">
    <property type="entry name" value="PDI_TMX3"/>
</dbReference>
<keyword evidence="11" id="KW-1185">Reference proteome</keyword>
<comment type="function">
    <text evidence="7">Probable disulfide isomerase, which participates in the folding of proteins containing disulfide bonds. May act as a dithiol oxidase. Acts as a regulator of endoplasmic reticulum-mitochondria contact sites via its ability to regulate redox signals.</text>
</comment>
<evidence type="ECO:0000313" key="11">
    <source>
        <dbReference type="Proteomes" id="UP000314983"/>
    </source>
</evidence>
<evidence type="ECO:0000256" key="7">
    <source>
        <dbReference type="ARBA" id="ARBA00045246"/>
    </source>
</evidence>
<evidence type="ECO:0000313" key="10">
    <source>
        <dbReference type="Ensembl" id="ENSEEEP00000056454.1"/>
    </source>
</evidence>
<dbReference type="GO" id="GO:0009986">
    <property type="term" value="C:cell surface"/>
    <property type="evidence" value="ECO:0007669"/>
    <property type="project" value="TreeGrafter"/>
</dbReference>
<comment type="catalytic activity">
    <reaction evidence="1">
        <text>Catalyzes the rearrangement of -S-S- bonds in proteins.</text>
        <dbReference type="EC" id="5.3.4.1"/>
    </reaction>
</comment>
<evidence type="ECO:0000256" key="8">
    <source>
        <dbReference type="SAM" id="Phobius"/>
    </source>
</evidence>
<evidence type="ECO:0000256" key="1">
    <source>
        <dbReference type="ARBA" id="ARBA00001182"/>
    </source>
</evidence>
<dbReference type="PROSITE" id="PS00194">
    <property type="entry name" value="THIOREDOXIN_1"/>
    <property type="match status" value="1"/>
</dbReference>
<dbReference type="PANTHER" id="PTHR46426">
    <property type="entry name" value="PROTEIN DISULFIDE-ISOMERASE TMX3"/>
    <property type="match status" value="1"/>
</dbReference>
<gene>
    <name evidence="10" type="primary">tmx3a</name>
</gene>
<dbReference type="Gene3D" id="3.40.30.10">
    <property type="entry name" value="Glutaredoxin"/>
    <property type="match status" value="1"/>
</dbReference>
<keyword evidence="5 8" id="KW-1133">Transmembrane helix</keyword>
<feature type="transmembrane region" description="Helical" evidence="8">
    <location>
        <begin position="344"/>
        <end position="367"/>
    </location>
</feature>
<evidence type="ECO:0000256" key="6">
    <source>
        <dbReference type="ARBA" id="ARBA00023136"/>
    </source>
</evidence>
<dbReference type="GO" id="GO:0003756">
    <property type="term" value="F:protein disulfide isomerase activity"/>
    <property type="evidence" value="ECO:0007669"/>
    <property type="project" value="UniProtKB-EC"/>
</dbReference>
<evidence type="ECO:0000256" key="4">
    <source>
        <dbReference type="ARBA" id="ARBA00022692"/>
    </source>
</evidence>
<feature type="domain" description="Thioredoxin" evidence="9">
    <location>
        <begin position="1"/>
        <end position="143"/>
    </location>
</feature>
<dbReference type="GeneTree" id="ENSGT00930000151022"/>
<dbReference type="Pfam" id="PF00085">
    <property type="entry name" value="Thioredoxin"/>
    <property type="match status" value="1"/>
</dbReference>
<dbReference type="AlphaFoldDB" id="A0AAY5EIQ0"/>
<reference evidence="10" key="3">
    <citation type="submission" date="2025-09" db="UniProtKB">
        <authorList>
            <consortium name="Ensembl"/>
        </authorList>
    </citation>
    <scope>IDENTIFICATION</scope>
</reference>
<evidence type="ECO:0000259" key="9">
    <source>
        <dbReference type="PROSITE" id="PS51352"/>
    </source>
</evidence>
<proteinExistence type="predicted"/>
<dbReference type="SUPFAM" id="SSF52833">
    <property type="entry name" value="Thioredoxin-like"/>
    <property type="match status" value="1"/>
</dbReference>
<accession>A0AAY5EIQ0</accession>
<dbReference type="InterPro" id="IPR017937">
    <property type="entry name" value="Thioredoxin_CS"/>
</dbReference>
<keyword evidence="4 8" id="KW-0812">Transmembrane</keyword>
<sequence>EELDGRFNEYRENEPWLVQFYAPWCEYCKTLDAMWYDVGAELKSSGSPVNVGKMDTSVHASEFNLKVVRRNTPLIKDLYTGRFISNAGLICLCSVEHSPAVRALTSTKLFRRAAGRHSLFFVYIGGKSPLKVRFHKAAAEFVTYTYFFSASEEVLPQEMRLQKIPSVAVFKDGTYHLYNEEGDGNLSAWVDRERFPSYLQMDSFTLYQMGERSKLVALAIVDARNPTTQSIRYKAFMESVATEYRDHYNMNFQFGYMNGNDYINGFIMGELPMPSFIVMNMSIDGYYLPRRKVEKIEDLLQFLKSILSGRSELLGGNGFLRQMKRLYYRAREVSYTANGSLTCLFITLPVAVICMIVWGTCTAVKLGDEKAADGRRKGTSKAKKED</sequence>
<dbReference type="Ensembl" id="ENSEEET00000059982.1">
    <property type="protein sequence ID" value="ENSEEEP00000056454.1"/>
    <property type="gene ID" value="ENSEEEG00000027593.1"/>
</dbReference>
<evidence type="ECO:0000256" key="3">
    <source>
        <dbReference type="ARBA" id="ARBA00012723"/>
    </source>
</evidence>
<dbReference type="InterPro" id="IPR013766">
    <property type="entry name" value="Thioredoxin_domain"/>
</dbReference>
<comment type="subcellular location">
    <subcellularLocation>
        <location evidence="2">Endoplasmic reticulum membrane</location>
        <topology evidence="2">Single-pass membrane protein</topology>
    </subcellularLocation>
</comment>
<dbReference type="Pfam" id="PF13848">
    <property type="entry name" value="Thioredoxin_6"/>
    <property type="match status" value="1"/>
</dbReference>
<protein>
    <recommendedName>
        <fullName evidence="3">protein disulfide-isomerase</fullName>
        <ecNumber evidence="3">5.3.4.1</ecNumber>
    </recommendedName>
</protein>
<evidence type="ECO:0000256" key="5">
    <source>
        <dbReference type="ARBA" id="ARBA00022989"/>
    </source>
</evidence>
<organism evidence="10 11">
    <name type="scientific">Electrophorus electricus</name>
    <name type="common">Electric eel</name>
    <name type="synonym">Gymnotus electricus</name>
    <dbReference type="NCBI Taxonomy" id="8005"/>
    <lineage>
        <taxon>Eukaryota</taxon>
        <taxon>Metazoa</taxon>
        <taxon>Chordata</taxon>
        <taxon>Craniata</taxon>
        <taxon>Vertebrata</taxon>
        <taxon>Euteleostomi</taxon>
        <taxon>Actinopterygii</taxon>
        <taxon>Neopterygii</taxon>
        <taxon>Teleostei</taxon>
        <taxon>Ostariophysi</taxon>
        <taxon>Gymnotiformes</taxon>
        <taxon>Gymnotoidei</taxon>
        <taxon>Gymnotidae</taxon>
        <taxon>Electrophorus</taxon>
    </lineage>
</organism>
<dbReference type="PANTHER" id="PTHR46426:SF1">
    <property type="entry name" value="PROTEIN DISULFIDE-ISOMERASE TMX3"/>
    <property type="match status" value="1"/>
</dbReference>
<name>A0AAY5EIQ0_ELEEL</name>